<dbReference type="Gene3D" id="3.30.420.10">
    <property type="entry name" value="Ribonuclease H-like superfamily/Ribonuclease H"/>
    <property type="match status" value="1"/>
</dbReference>
<sequence length="232" mass="26532">MGFGSSRSTRIPLLNARHRAARLAWVREWTLEDWKRVAWSDESRFRLLHVDGSLMIWRQAHEAMDSACQVGTVQGHGGSFMVWGVLSWQFLGSLVLVPTSLNVIRYAELLGDHLHPFMLYCHPHGNGVFQQDNCTSHRSQLATAWLDEHSSDFSVMNWPLRISDLNLIGHLWDVLEKGVKAHHTTPATLTELWTALADVWQAIPVERFRKLVEFIPRRMAAVIKARGGTTRY</sequence>
<accession>A0A4Y2L8F6</accession>
<gene>
    <name evidence="1" type="primary">TCB2_267</name>
    <name evidence="1" type="ORF">AVEN_179287_1</name>
</gene>
<dbReference type="InterPro" id="IPR036397">
    <property type="entry name" value="RNaseH_sf"/>
</dbReference>
<reference evidence="1 2" key="1">
    <citation type="journal article" date="2019" name="Sci. Rep.">
        <title>Orb-weaving spider Araneus ventricosus genome elucidates the spidroin gene catalogue.</title>
        <authorList>
            <person name="Kono N."/>
            <person name="Nakamura H."/>
            <person name="Ohtoshi R."/>
            <person name="Moran D.A.P."/>
            <person name="Shinohara A."/>
            <person name="Yoshida Y."/>
            <person name="Fujiwara M."/>
            <person name="Mori M."/>
            <person name="Tomita M."/>
            <person name="Arakawa K."/>
        </authorList>
    </citation>
    <scope>NUCLEOTIDE SEQUENCE [LARGE SCALE GENOMIC DNA]</scope>
</reference>
<dbReference type="PANTHER" id="PTHR23022:SF119">
    <property type="entry name" value="TC1-LIKE TRANSPOSASE DDE DOMAIN-CONTAINING PROTEIN"/>
    <property type="match status" value="1"/>
</dbReference>
<name>A0A4Y2L8F6_ARAVE</name>
<proteinExistence type="predicted"/>
<evidence type="ECO:0000313" key="2">
    <source>
        <dbReference type="Proteomes" id="UP000499080"/>
    </source>
</evidence>
<dbReference type="OrthoDB" id="3268173at2759"/>
<comment type="caution">
    <text evidence="1">The sequence shown here is derived from an EMBL/GenBank/DDBJ whole genome shotgun (WGS) entry which is preliminary data.</text>
</comment>
<dbReference type="Proteomes" id="UP000499080">
    <property type="component" value="Unassembled WGS sequence"/>
</dbReference>
<dbReference type="AlphaFoldDB" id="A0A4Y2L8F6"/>
<protein>
    <submittedName>
        <fullName evidence="1">Transposable element Tcb2 transposase</fullName>
    </submittedName>
</protein>
<dbReference type="PANTHER" id="PTHR23022">
    <property type="entry name" value="TRANSPOSABLE ELEMENT-RELATED"/>
    <property type="match status" value="1"/>
</dbReference>
<dbReference type="GO" id="GO:0003676">
    <property type="term" value="F:nucleic acid binding"/>
    <property type="evidence" value="ECO:0007669"/>
    <property type="project" value="InterPro"/>
</dbReference>
<keyword evidence="2" id="KW-1185">Reference proteome</keyword>
<evidence type="ECO:0000313" key="1">
    <source>
        <dbReference type="EMBL" id="GBN10774.1"/>
    </source>
</evidence>
<dbReference type="InterPro" id="IPR052338">
    <property type="entry name" value="Transposase_5"/>
</dbReference>
<organism evidence="1 2">
    <name type="scientific">Araneus ventricosus</name>
    <name type="common">Orbweaver spider</name>
    <name type="synonym">Epeira ventricosa</name>
    <dbReference type="NCBI Taxonomy" id="182803"/>
    <lineage>
        <taxon>Eukaryota</taxon>
        <taxon>Metazoa</taxon>
        <taxon>Ecdysozoa</taxon>
        <taxon>Arthropoda</taxon>
        <taxon>Chelicerata</taxon>
        <taxon>Arachnida</taxon>
        <taxon>Araneae</taxon>
        <taxon>Araneomorphae</taxon>
        <taxon>Entelegynae</taxon>
        <taxon>Araneoidea</taxon>
        <taxon>Araneidae</taxon>
        <taxon>Araneus</taxon>
    </lineage>
</organism>
<dbReference type="EMBL" id="BGPR01005504">
    <property type="protein sequence ID" value="GBN10774.1"/>
    <property type="molecule type" value="Genomic_DNA"/>
</dbReference>